<keyword evidence="5" id="KW-1185">Reference proteome</keyword>
<reference evidence="4 5" key="1">
    <citation type="submission" date="2016-10" db="EMBL/GenBank/DDBJ databases">
        <authorList>
            <person name="de Groot N.N."/>
        </authorList>
    </citation>
    <scope>NUCLEOTIDE SEQUENCE [LARGE SCALE GENOMIC DNA]</scope>
    <source>
        <strain evidence="4 5">CGMCC 1.9156</strain>
    </source>
</reference>
<keyword evidence="4" id="KW-0808">Transferase</keyword>
<dbReference type="STRING" id="655355.SAMN05216283_106110"/>
<dbReference type="GO" id="GO:0015969">
    <property type="term" value="P:guanosine tetraphosphate metabolic process"/>
    <property type="evidence" value="ECO:0007669"/>
    <property type="project" value="InterPro"/>
</dbReference>
<comment type="function">
    <text evidence="2">In eubacteria ppGpp (guanosine 3'-diphosphate 5'-diphosphate) is a mediator of the stringent response that coordinates a variety of cellular activities in response to changes in nutritional abundance.</text>
</comment>
<dbReference type="NCBIfam" id="TIGR00691">
    <property type="entry name" value="spoT_relA"/>
    <property type="match status" value="1"/>
</dbReference>
<dbReference type="Gene3D" id="3.30.70.260">
    <property type="match status" value="1"/>
</dbReference>
<dbReference type="GO" id="GO:0005886">
    <property type="term" value="C:plasma membrane"/>
    <property type="evidence" value="ECO:0007669"/>
    <property type="project" value="TreeGrafter"/>
</dbReference>
<dbReference type="InterPro" id="IPR012675">
    <property type="entry name" value="Beta-grasp_dom_sf"/>
</dbReference>
<dbReference type="Gene3D" id="1.10.3210.10">
    <property type="entry name" value="Hypothetical protein af1432"/>
    <property type="match status" value="1"/>
</dbReference>
<dbReference type="PROSITE" id="PS51880">
    <property type="entry name" value="TGS"/>
    <property type="match status" value="1"/>
</dbReference>
<dbReference type="FunFam" id="3.10.20.30:FF:000002">
    <property type="entry name" value="GTP pyrophosphokinase (RelA/SpoT)"/>
    <property type="match status" value="1"/>
</dbReference>
<dbReference type="InterPro" id="IPR012676">
    <property type="entry name" value="TGS-like"/>
</dbReference>
<gene>
    <name evidence="4" type="ORF">SAMN05216283_106110</name>
</gene>
<dbReference type="InterPro" id="IPR043519">
    <property type="entry name" value="NT_sf"/>
</dbReference>
<dbReference type="AlphaFoldDB" id="A0A1I2IKJ7"/>
<dbReference type="GO" id="GO:0016301">
    <property type="term" value="F:kinase activity"/>
    <property type="evidence" value="ECO:0007669"/>
    <property type="project" value="UniProtKB-KW"/>
</dbReference>
<dbReference type="InterPro" id="IPR004811">
    <property type="entry name" value="RelA/Spo_fam"/>
</dbReference>
<evidence type="ECO:0000313" key="5">
    <source>
        <dbReference type="Proteomes" id="UP000198964"/>
    </source>
</evidence>
<dbReference type="Pfam" id="PF04607">
    <property type="entry name" value="RelA_SpoT"/>
    <property type="match status" value="1"/>
</dbReference>
<dbReference type="InterPro" id="IPR033655">
    <property type="entry name" value="TGS_RelA/SpoT"/>
</dbReference>
<dbReference type="SUPFAM" id="SSF81301">
    <property type="entry name" value="Nucleotidyltransferase"/>
    <property type="match status" value="1"/>
</dbReference>
<evidence type="ECO:0000256" key="2">
    <source>
        <dbReference type="RuleBase" id="RU003847"/>
    </source>
</evidence>
<organism evidence="4 5">
    <name type="scientific">Sunxiuqinia elliptica</name>
    <dbReference type="NCBI Taxonomy" id="655355"/>
    <lineage>
        <taxon>Bacteria</taxon>
        <taxon>Pseudomonadati</taxon>
        <taxon>Bacteroidota</taxon>
        <taxon>Bacteroidia</taxon>
        <taxon>Marinilabiliales</taxon>
        <taxon>Prolixibacteraceae</taxon>
        <taxon>Sunxiuqinia</taxon>
    </lineage>
</organism>
<dbReference type="PANTHER" id="PTHR21262">
    <property type="entry name" value="GUANOSINE-3',5'-BIS DIPHOSPHATE 3'-PYROPHOSPHOHYDROLASE"/>
    <property type="match status" value="1"/>
</dbReference>
<evidence type="ECO:0000256" key="1">
    <source>
        <dbReference type="PROSITE-ProRule" id="PRU00182"/>
    </source>
</evidence>
<proteinExistence type="inferred from homology"/>
<keyword evidence="1" id="KW-0694">RNA-binding</keyword>
<dbReference type="Gene3D" id="3.10.20.30">
    <property type="match status" value="1"/>
</dbReference>
<dbReference type="Gene3D" id="3.30.460.10">
    <property type="entry name" value="Beta Polymerase, domain 2"/>
    <property type="match status" value="1"/>
</dbReference>
<dbReference type="Proteomes" id="UP000198964">
    <property type="component" value="Unassembled WGS sequence"/>
</dbReference>
<dbReference type="InterPro" id="IPR002912">
    <property type="entry name" value="ACT_dom"/>
</dbReference>
<dbReference type="InterPro" id="IPR004095">
    <property type="entry name" value="TGS"/>
</dbReference>
<accession>A0A1I2IKJ7</accession>
<dbReference type="PANTHER" id="PTHR21262:SF31">
    <property type="entry name" value="GTP PYROPHOSPHOKINASE"/>
    <property type="match status" value="1"/>
</dbReference>
<feature type="domain" description="TGS" evidence="3">
    <location>
        <begin position="403"/>
        <end position="464"/>
    </location>
</feature>
<dbReference type="SMART" id="SM00954">
    <property type="entry name" value="RelA_SpoT"/>
    <property type="match status" value="1"/>
</dbReference>
<dbReference type="CDD" id="cd01668">
    <property type="entry name" value="TGS_RSH"/>
    <property type="match status" value="1"/>
</dbReference>
<sequence>MDFGIESSMNKQIEKAWLELMELCKASPSVEEVTEIEKAFQFAWEVLGEDTWPSGEIILVHSIEVAQVVAREVGLGASSIIAGLLHNVSYEQRSKQVGLKEVEKRFGTQVSGILEGMAKINALGTDTVDLYSENYRKLMLALAGDVRVILVKIADRLHVMRNLAMHSSAVQQKIAMETSHLYAPLAHRLGLYYINSEMLDLCLKYTNPEAYQYVDDRLKESRDERKNFVAEFVKPIEEKLKRRGFKFDMKARTKSINSIWKKMQNKKVSFDEVYDLFAIRVILDSEQELEKSDCWQVYSIVTEEYQSNPERMRDWITMPKSNGYESLHATVLGPQKKWVEIQIRTRRMDEIAEKGLAAHWKYKGGSASSEMENWLANVREILENPELNVVDFIDDFSTNIYNDEIFVFTPKGDLKRLPAGSTLLDFAYEIHSEVGDHCVGGMLDGKKVTLRYKLKNGDQVAVDTSAKQTPKLDWLEFVVTTKAKTRIKVSVNEERRIEAENGKEILLRKLKNWKIDYNDELIRLLLKHYNLKLAQDLYYNISVGKIDTLAIKELIVEKETEATARQKVEEILPSDQMKELDFSTGNDYLVIDNNIKNVNHKLAPCCNPIFGDAIFGFVTINDGIKIHRRSCPNAKQMIERYPYRVIPAKWRDSTKRTSFQATIRVSGTDEAGIVGQISYVLSKDIGVQMRSINIDTVNGEFEGTLRVFVNNLDHLDFLIHKLQNIKGVIHVSRADT</sequence>
<evidence type="ECO:0000259" key="3">
    <source>
        <dbReference type="PROSITE" id="PS51880"/>
    </source>
</evidence>
<dbReference type="PROSITE" id="PS50889">
    <property type="entry name" value="S4"/>
    <property type="match status" value="1"/>
</dbReference>
<dbReference type="InterPro" id="IPR007685">
    <property type="entry name" value="RelA_SpoT"/>
</dbReference>
<dbReference type="SUPFAM" id="SSF81271">
    <property type="entry name" value="TGS-like"/>
    <property type="match status" value="1"/>
</dbReference>
<dbReference type="CDD" id="cd05399">
    <property type="entry name" value="NT_Rel-Spo_like"/>
    <property type="match status" value="1"/>
</dbReference>
<dbReference type="GO" id="GO:0003723">
    <property type="term" value="F:RNA binding"/>
    <property type="evidence" value="ECO:0007669"/>
    <property type="project" value="UniProtKB-KW"/>
</dbReference>
<dbReference type="SUPFAM" id="SSF109604">
    <property type="entry name" value="HD-domain/PDEase-like"/>
    <property type="match status" value="1"/>
</dbReference>
<dbReference type="Pfam" id="PF02824">
    <property type="entry name" value="TGS"/>
    <property type="match status" value="1"/>
</dbReference>
<dbReference type="Pfam" id="PF13328">
    <property type="entry name" value="HD_4"/>
    <property type="match status" value="1"/>
</dbReference>
<dbReference type="SUPFAM" id="SSF55021">
    <property type="entry name" value="ACT-like"/>
    <property type="match status" value="1"/>
</dbReference>
<protein>
    <submittedName>
        <fullName evidence="4">GTP pyrophosphokinase</fullName>
    </submittedName>
</protein>
<evidence type="ECO:0000313" key="4">
    <source>
        <dbReference type="EMBL" id="SFF42922.1"/>
    </source>
</evidence>
<dbReference type="InterPro" id="IPR045865">
    <property type="entry name" value="ACT-like_dom_sf"/>
</dbReference>
<dbReference type="Pfam" id="PF13291">
    <property type="entry name" value="ACT_4"/>
    <property type="match status" value="1"/>
</dbReference>
<comment type="similarity">
    <text evidence="2">Belongs to the relA/spoT family.</text>
</comment>
<dbReference type="EMBL" id="FONW01000006">
    <property type="protein sequence ID" value="SFF42922.1"/>
    <property type="molecule type" value="Genomic_DNA"/>
</dbReference>
<keyword evidence="4" id="KW-0418">Kinase</keyword>
<name>A0A1I2IKJ7_9BACT</name>